<reference evidence="2 4" key="2">
    <citation type="journal article" date="2014" name="BMC Genomics">
        <title>An improved genome release (version Mt4.0) for the model legume Medicago truncatula.</title>
        <authorList>
            <person name="Tang H."/>
            <person name="Krishnakumar V."/>
            <person name="Bidwell S."/>
            <person name="Rosen B."/>
            <person name="Chan A."/>
            <person name="Zhou S."/>
            <person name="Gentzbittel L."/>
            <person name="Childs K.L."/>
            <person name="Yandell M."/>
            <person name="Gundlach H."/>
            <person name="Mayer K.F."/>
            <person name="Schwartz D.C."/>
            <person name="Town C.D."/>
        </authorList>
    </citation>
    <scope>GENOME REANNOTATION</scope>
    <source>
        <strain evidence="3 4">cv. Jemalong A17</strain>
    </source>
</reference>
<feature type="transmembrane region" description="Helical" evidence="1">
    <location>
        <begin position="20"/>
        <end position="38"/>
    </location>
</feature>
<organism evidence="2 4">
    <name type="scientific">Medicago truncatula</name>
    <name type="common">Barrel medic</name>
    <name type="synonym">Medicago tribuloides</name>
    <dbReference type="NCBI Taxonomy" id="3880"/>
    <lineage>
        <taxon>Eukaryota</taxon>
        <taxon>Viridiplantae</taxon>
        <taxon>Streptophyta</taxon>
        <taxon>Embryophyta</taxon>
        <taxon>Tracheophyta</taxon>
        <taxon>Spermatophyta</taxon>
        <taxon>Magnoliopsida</taxon>
        <taxon>eudicotyledons</taxon>
        <taxon>Gunneridae</taxon>
        <taxon>Pentapetalae</taxon>
        <taxon>rosids</taxon>
        <taxon>fabids</taxon>
        <taxon>Fabales</taxon>
        <taxon>Fabaceae</taxon>
        <taxon>Papilionoideae</taxon>
        <taxon>50 kb inversion clade</taxon>
        <taxon>NPAAA clade</taxon>
        <taxon>Hologalegina</taxon>
        <taxon>IRL clade</taxon>
        <taxon>Trifolieae</taxon>
        <taxon>Medicago</taxon>
    </lineage>
</organism>
<evidence type="ECO:0000256" key="1">
    <source>
        <dbReference type="SAM" id="Phobius"/>
    </source>
</evidence>
<protein>
    <submittedName>
        <fullName evidence="2">Transmembrane protein, putative</fullName>
    </submittedName>
</protein>
<proteinExistence type="predicted"/>
<keyword evidence="4" id="KW-1185">Reference proteome</keyword>
<evidence type="ECO:0000313" key="4">
    <source>
        <dbReference type="Proteomes" id="UP000002051"/>
    </source>
</evidence>
<evidence type="ECO:0000313" key="2">
    <source>
        <dbReference type="EMBL" id="AES74560.1"/>
    </source>
</evidence>
<dbReference type="AlphaFoldDB" id="G7KJD2"/>
<dbReference type="EMBL" id="CM001222">
    <property type="protein sequence ID" value="AES74560.1"/>
    <property type="molecule type" value="Genomic_DNA"/>
</dbReference>
<accession>G7KJD2</accession>
<gene>
    <name evidence="2" type="ordered locus">MTR_6g008400</name>
</gene>
<dbReference type="Proteomes" id="UP000002051">
    <property type="component" value="Chromosome 6"/>
</dbReference>
<reference evidence="2 4" key="1">
    <citation type="journal article" date="2011" name="Nature">
        <title>The Medicago genome provides insight into the evolution of rhizobial symbioses.</title>
        <authorList>
            <person name="Young N.D."/>
            <person name="Debelle F."/>
            <person name="Oldroyd G.E."/>
            <person name="Geurts R."/>
            <person name="Cannon S.B."/>
            <person name="Udvardi M.K."/>
            <person name="Benedito V.A."/>
            <person name="Mayer K.F."/>
            <person name="Gouzy J."/>
            <person name="Schoof H."/>
            <person name="Van de Peer Y."/>
            <person name="Proost S."/>
            <person name="Cook D.R."/>
            <person name="Meyers B.C."/>
            <person name="Spannagl M."/>
            <person name="Cheung F."/>
            <person name="De Mita S."/>
            <person name="Krishnakumar V."/>
            <person name="Gundlach H."/>
            <person name="Zhou S."/>
            <person name="Mudge J."/>
            <person name="Bharti A.K."/>
            <person name="Murray J.D."/>
            <person name="Naoumkina M.A."/>
            <person name="Rosen B."/>
            <person name="Silverstein K.A."/>
            <person name="Tang H."/>
            <person name="Rombauts S."/>
            <person name="Zhao P.X."/>
            <person name="Zhou P."/>
            <person name="Barbe V."/>
            <person name="Bardou P."/>
            <person name="Bechner M."/>
            <person name="Bellec A."/>
            <person name="Berger A."/>
            <person name="Berges H."/>
            <person name="Bidwell S."/>
            <person name="Bisseling T."/>
            <person name="Choisne N."/>
            <person name="Couloux A."/>
            <person name="Denny R."/>
            <person name="Deshpande S."/>
            <person name="Dai X."/>
            <person name="Doyle J.J."/>
            <person name="Dudez A.M."/>
            <person name="Farmer A.D."/>
            <person name="Fouteau S."/>
            <person name="Franken C."/>
            <person name="Gibelin C."/>
            <person name="Gish J."/>
            <person name="Goldstein S."/>
            <person name="Gonzalez A.J."/>
            <person name="Green P.J."/>
            <person name="Hallab A."/>
            <person name="Hartog M."/>
            <person name="Hua A."/>
            <person name="Humphray S.J."/>
            <person name="Jeong D.H."/>
            <person name="Jing Y."/>
            <person name="Jocker A."/>
            <person name="Kenton S.M."/>
            <person name="Kim D.J."/>
            <person name="Klee K."/>
            <person name="Lai H."/>
            <person name="Lang C."/>
            <person name="Lin S."/>
            <person name="Macmil S.L."/>
            <person name="Magdelenat G."/>
            <person name="Matthews L."/>
            <person name="McCorrison J."/>
            <person name="Monaghan E.L."/>
            <person name="Mun J.H."/>
            <person name="Najar F.Z."/>
            <person name="Nicholson C."/>
            <person name="Noirot C."/>
            <person name="O'Bleness M."/>
            <person name="Paule C.R."/>
            <person name="Poulain J."/>
            <person name="Prion F."/>
            <person name="Qin B."/>
            <person name="Qu C."/>
            <person name="Retzel E.F."/>
            <person name="Riddle C."/>
            <person name="Sallet E."/>
            <person name="Samain S."/>
            <person name="Samson N."/>
            <person name="Sanders I."/>
            <person name="Saurat O."/>
            <person name="Scarpelli C."/>
            <person name="Schiex T."/>
            <person name="Segurens B."/>
            <person name="Severin A.J."/>
            <person name="Sherrier D.J."/>
            <person name="Shi R."/>
            <person name="Sims S."/>
            <person name="Singer S.R."/>
            <person name="Sinharoy S."/>
            <person name="Sterck L."/>
            <person name="Viollet A."/>
            <person name="Wang B.B."/>
            <person name="Wang K."/>
            <person name="Wang M."/>
            <person name="Wang X."/>
            <person name="Warfsmann J."/>
            <person name="Weissenbach J."/>
            <person name="White D.D."/>
            <person name="White J.D."/>
            <person name="Wiley G.B."/>
            <person name="Wincker P."/>
            <person name="Xing Y."/>
            <person name="Yang L."/>
            <person name="Yao Z."/>
            <person name="Ying F."/>
            <person name="Zhai J."/>
            <person name="Zhou L."/>
            <person name="Zuber A."/>
            <person name="Denarie J."/>
            <person name="Dixon R.A."/>
            <person name="May G.D."/>
            <person name="Schwartz D.C."/>
            <person name="Rogers J."/>
            <person name="Quetier F."/>
            <person name="Town C.D."/>
            <person name="Roe B.A."/>
        </authorList>
    </citation>
    <scope>NUCLEOTIDE SEQUENCE [LARGE SCALE GENOMIC DNA]</scope>
    <source>
        <strain evidence="2">A17</strain>
        <strain evidence="3 4">cv. Jemalong A17</strain>
    </source>
</reference>
<name>G7KJD2_MEDTR</name>
<keyword evidence="1" id="KW-1133">Transmembrane helix</keyword>
<sequence>MNLNDRILDFEEQGLVRSTFYERVLFLVFLFVILWAIFGEIELPRPETQVIQSPSHWTDG</sequence>
<dbReference type="EnsemblPlants" id="AES74560">
    <property type="protein sequence ID" value="AES74560"/>
    <property type="gene ID" value="MTR_6g008400"/>
</dbReference>
<keyword evidence="1 2" id="KW-0812">Transmembrane</keyword>
<dbReference type="HOGENOM" id="CLU_2945230_0_0_1"/>
<keyword evidence="1" id="KW-0472">Membrane</keyword>
<reference evidence="3" key="3">
    <citation type="submission" date="2015-04" db="UniProtKB">
        <authorList>
            <consortium name="EnsemblPlants"/>
        </authorList>
    </citation>
    <scope>IDENTIFICATION</scope>
    <source>
        <strain evidence="3">cv. Jemalong A17</strain>
    </source>
</reference>
<evidence type="ECO:0000313" key="3">
    <source>
        <dbReference type="EnsemblPlants" id="AES74560"/>
    </source>
</evidence>
<dbReference type="PaxDb" id="3880-AES74560"/>